<comment type="caution">
    <text evidence="3">The sequence shown here is derived from an EMBL/GenBank/DDBJ whole genome shotgun (WGS) entry which is preliminary data.</text>
</comment>
<dbReference type="Pfam" id="PF08532">
    <property type="entry name" value="Glyco_hydro_42M"/>
    <property type="match status" value="1"/>
</dbReference>
<sequence length="109" mass="12667">MLKTTTAESLFMYDDEFYNELSAVTLNSFEKGEAYYIGTGVDNDIMDMLAKKIINEANIEYIESENSVEVVKRVVNDDEEYYFVMNHTQEVKVFDGITFKAYESKIIKK</sequence>
<dbReference type="PANTHER" id="PTHR36447">
    <property type="entry name" value="BETA-GALACTOSIDASE GANA"/>
    <property type="match status" value="1"/>
</dbReference>
<dbReference type="OrthoDB" id="9800974at2"/>
<dbReference type="Pfam" id="PF08533">
    <property type="entry name" value="Glyco_hydro_42C"/>
    <property type="match status" value="1"/>
</dbReference>
<evidence type="ECO:0000259" key="1">
    <source>
        <dbReference type="Pfam" id="PF08532"/>
    </source>
</evidence>
<name>A0A2A7MEI0_9CLOT</name>
<evidence type="ECO:0000313" key="4">
    <source>
        <dbReference type="Proteomes" id="UP000220840"/>
    </source>
</evidence>
<keyword evidence="4" id="KW-1185">Reference proteome</keyword>
<dbReference type="InterPro" id="IPR013738">
    <property type="entry name" value="Beta_galactosidase_Trimer"/>
</dbReference>
<dbReference type="InterPro" id="IPR029062">
    <property type="entry name" value="Class_I_gatase-like"/>
</dbReference>
<protein>
    <recommendedName>
        <fullName evidence="5">Beta-galactosidase</fullName>
    </recommendedName>
</protein>
<dbReference type="InterPro" id="IPR013739">
    <property type="entry name" value="Beta_galactosidase_C"/>
</dbReference>
<dbReference type="Gene3D" id="3.40.50.880">
    <property type="match status" value="1"/>
</dbReference>
<evidence type="ECO:0000313" key="3">
    <source>
        <dbReference type="EMBL" id="PEG30262.1"/>
    </source>
</evidence>
<evidence type="ECO:0008006" key="5">
    <source>
        <dbReference type="Google" id="ProtNLM"/>
    </source>
</evidence>
<accession>A0A2A7MEI0</accession>
<gene>
    <name evidence="3" type="ORF">CQ394_00590</name>
</gene>
<dbReference type="Gene3D" id="2.60.40.1180">
    <property type="entry name" value="Golgi alpha-mannosidase II"/>
    <property type="match status" value="1"/>
</dbReference>
<evidence type="ECO:0000259" key="2">
    <source>
        <dbReference type="Pfam" id="PF08533"/>
    </source>
</evidence>
<dbReference type="GO" id="GO:0004565">
    <property type="term" value="F:beta-galactosidase activity"/>
    <property type="evidence" value="ECO:0007669"/>
    <property type="project" value="InterPro"/>
</dbReference>
<feature type="domain" description="Beta-galactosidase C-terminal" evidence="2">
    <location>
        <begin position="68"/>
        <end position="109"/>
    </location>
</feature>
<dbReference type="STRING" id="137838.GCA_001458595_01554"/>
<reference evidence="3 4" key="1">
    <citation type="submission" date="2017-10" db="EMBL/GenBank/DDBJ databases">
        <title>Effective Description of Clostridium neonatale sp. nov. linked to necrotizing enterocolitis in neonates and a clarification of species assignable to the genus Clostridium (Prazmowski 1880) emend. Lawson and Rainey 2016.</title>
        <authorList>
            <person name="Bernard K."/>
            <person name="Burdz T."/>
            <person name="Wiebe D."/>
            <person name="Balcewich B."/>
            <person name="Alfa M."/>
            <person name="Bernier A.-M."/>
        </authorList>
    </citation>
    <scope>NUCLEOTIDE SEQUENCE [LARGE SCALE GENOMIC DNA]</scope>
    <source>
        <strain evidence="3 4">LCDC99A005</strain>
    </source>
</reference>
<dbReference type="InterPro" id="IPR003476">
    <property type="entry name" value="Glyco_hydro_42"/>
</dbReference>
<feature type="domain" description="Beta-galactosidase trimerisation" evidence="1">
    <location>
        <begin position="2"/>
        <end position="60"/>
    </location>
</feature>
<dbReference type="Proteomes" id="UP000220840">
    <property type="component" value="Unassembled WGS sequence"/>
</dbReference>
<dbReference type="PANTHER" id="PTHR36447:SF1">
    <property type="entry name" value="BETA-GALACTOSIDASE GANA"/>
    <property type="match status" value="1"/>
</dbReference>
<dbReference type="GO" id="GO:0006012">
    <property type="term" value="P:galactose metabolic process"/>
    <property type="evidence" value="ECO:0007669"/>
    <property type="project" value="InterPro"/>
</dbReference>
<proteinExistence type="predicted"/>
<organism evidence="3 4">
    <name type="scientific">Clostridium neonatale</name>
    <dbReference type="NCBI Taxonomy" id="137838"/>
    <lineage>
        <taxon>Bacteria</taxon>
        <taxon>Bacillati</taxon>
        <taxon>Bacillota</taxon>
        <taxon>Clostridia</taxon>
        <taxon>Eubacteriales</taxon>
        <taxon>Clostridiaceae</taxon>
        <taxon>Clostridium</taxon>
    </lineage>
</organism>
<dbReference type="AlphaFoldDB" id="A0A2A7MEI0"/>
<dbReference type="EMBL" id="PDCJ01000001">
    <property type="protein sequence ID" value="PEG30262.1"/>
    <property type="molecule type" value="Genomic_DNA"/>
</dbReference>
<dbReference type="InterPro" id="IPR013780">
    <property type="entry name" value="Glyco_hydro_b"/>
</dbReference>